<evidence type="ECO:0000313" key="5">
    <source>
        <dbReference type="EMBL" id="KOO52995.1"/>
    </source>
</evidence>
<evidence type="ECO:0000256" key="2">
    <source>
        <dbReference type="PROSITE-ProRule" id="PRU00087"/>
    </source>
</evidence>
<dbReference type="AlphaFoldDB" id="A0A0M0LPL2"/>
<accession>A0A0M0LPL2</accession>
<keyword evidence="1" id="KW-0677">Repeat</keyword>
<feature type="region of interest" description="Disordered" evidence="4">
    <location>
        <begin position="635"/>
        <end position="655"/>
    </location>
</feature>
<dbReference type="InterPro" id="IPR044801">
    <property type="entry name" value="Filamin"/>
</dbReference>
<feature type="coiled-coil region" evidence="3">
    <location>
        <begin position="3"/>
        <end position="30"/>
    </location>
</feature>
<feature type="coiled-coil region" evidence="3">
    <location>
        <begin position="101"/>
        <end position="128"/>
    </location>
</feature>
<feature type="repeat" description="Filamin" evidence="2">
    <location>
        <begin position="354"/>
        <end position="456"/>
    </location>
</feature>
<dbReference type="OrthoDB" id="264520at2759"/>
<evidence type="ECO:0000313" key="6">
    <source>
        <dbReference type="Proteomes" id="UP000037460"/>
    </source>
</evidence>
<name>A0A0M0LPL2_9EUKA</name>
<keyword evidence="3" id="KW-0175">Coiled coil</keyword>
<dbReference type="GO" id="GO:0051015">
    <property type="term" value="F:actin filament binding"/>
    <property type="evidence" value="ECO:0007669"/>
    <property type="project" value="InterPro"/>
</dbReference>
<dbReference type="InterPro" id="IPR017868">
    <property type="entry name" value="Filamin/ABP280_repeat-like"/>
</dbReference>
<protein>
    <submittedName>
        <fullName evidence="5">Tripartite motif-containing protein 45-like protein</fullName>
    </submittedName>
</protein>
<evidence type="ECO:0000256" key="4">
    <source>
        <dbReference type="SAM" id="MobiDB-lite"/>
    </source>
</evidence>
<evidence type="ECO:0000256" key="3">
    <source>
        <dbReference type="SAM" id="Coils"/>
    </source>
</evidence>
<sequence>MDANRLRIAQEQAEAELEHSQAMAQKLTLQMASTQMGLADYTAKKELADEFAAKMWDEAGSVAERARALSEKAEGAAKEYGVAHSASLSEKAQRLGCASKLAMAEVQQQEAEMELKDIEQKLNEAMVIIERAPRVGENGAKALWEKRQSQQTADSLSEHLSMAQIRVERCIEAVSEAQKSLKAAAEAEVPINVLAAELDAARIEAQGLAQQAELASAGAEAAARKAEQAARVARAAHQGAETKLGRELPAKEAADEAAEKAIEVLDQARARSVAARQREIDCEATASAAKMACERKQTEWQALLADAKAKNAIASGLEAKEVTAKEAEALAAKLEADAVAAEARQYDLREILTETTSVAKSSEAKGEGLHMTRAGQRTTFQIEARDVYGDRVPNGGDLFFVSIRYCGQGTRLRAKVLDNKDGTYTVTYKPGSTGRITISVSLAGKPLEGSPFTCNVRAPPQPCASTCLVSGDALTRAVAGNKEVFTISFRDELGQLTFATELDVCVFPALFPAREDAVAVGGMEASPPADRTMGSPRSPMSPSSPVQSSGSTEASRYWEGGGEAGEKMVVATTTLDLTLTVDEDSTWLGKTAPVLGSPFLLTVKPGPAHPLLTQVQQPLVGHSTGLPPEHAEQLRTAASQAAGRAKQRHEDEKERERLAALAKQPRRPYVAAETNEMHENTSEAAAAAAAAAREAEARAAEEALVRKSKAEKAAALAEKAAADLARAQWFSCTSELIVRDRMG</sequence>
<gene>
    <name evidence="5" type="ORF">Ctob_010772</name>
</gene>
<keyword evidence="6" id="KW-1185">Reference proteome</keyword>
<dbReference type="PROSITE" id="PS50194">
    <property type="entry name" value="FILAMIN_REPEAT"/>
    <property type="match status" value="1"/>
</dbReference>
<dbReference type="Proteomes" id="UP000037460">
    <property type="component" value="Unassembled WGS sequence"/>
</dbReference>
<evidence type="ECO:0000256" key="1">
    <source>
        <dbReference type="ARBA" id="ARBA00022737"/>
    </source>
</evidence>
<dbReference type="InterPro" id="IPR001298">
    <property type="entry name" value="Filamin/ABP280_rpt"/>
</dbReference>
<feature type="non-terminal residue" evidence="5">
    <location>
        <position position="743"/>
    </location>
</feature>
<comment type="caution">
    <text evidence="5">The sequence shown here is derived from an EMBL/GenBank/DDBJ whole genome shotgun (WGS) entry which is preliminary data.</text>
</comment>
<dbReference type="InterPro" id="IPR013783">
    <property type="entry name" value="Ig-like_fold"/>
</dbReference>
<dbReference type="SUPFAM" id="SSF81296">
    <property type="entry name" value="E set domains"/>
    <property type="match status" value="1"/>
</dbReference>
<feature type="compositionally biased region" description="Low complexity" evidence="4">
    <location>
        <begin position="535"/>
        <end position="551"/>
    </location>
</feature>
<dbReference type="InterPro" id="IPR014756">
    <property type="entry name" value="Ig_E-set"/>
</dbReference>
<proteinExistence type="predicted"/>
<dbReference type="Pfam" id="PF00630">
    <property type="entry name" value="Filamin"/>
    <property type="match status" value="1"/>
</dbReference>
<dbReference type="SMART" id="SM00557">
    <property type="entry name" value="IG_FLMN"/>
    <property type="match status" value="1"/>
</dbReference>
<organism evidence="5 6">
    <name type="scientific">Chrysochromulina tobinii</name>
    <dbReference type="NCBI Taxonomy" id="1460289"/>
    <lineage>
        <taxon>Eukaryota</taxon>
        <taxon>Haptista</taxon>
        <taxon>Haptophyta</taxon>
        <taxon>Prymnesiophyceae</taxon>
        <taxon>Prymnesiales</taxon>
        <taxon>Chrysochromulinaceae</taxon>
        <taxon>Chrysochromulina</taxon>
    </lineage>
</organism>
<feature type="coiled-coil region" evidence="3">
    <location>
        <begin position="191"/>
        <end position="271"/>
    </location>
</feature>
<dbReference type="EMBL" id="JWZX01000427">
    <property type="protein sequence ID" value="KOO52995.1"/>
    <property type="molecule type" value="Genomic_DNA"/>
</dbReference>
<feature type="coiled-coil region" evidence="3">
    <location>
        <begin position="317"/>
        <end position="344"/>
    </location>
</feature>
<dbReference type="GO" id="GO:0030036">
    <property type="term" value="P:actin cytoskeleton organization"/>
    <property type="evidence" value="ECO:0007669"/>
    <property type="project" value="InterPro"/>
</dbReference>
<dbReference type="PANTHER" id="PTHR38537">
    <property type="entry name" value="JITTERBUG, ISOFORM N"/>
    <property type="match status" value="1"/>
</dbReference>
<dbReference type="Gene3D" id="2.60.40.10">
    <property type="entry name" value="Immunoglobulins"/>
    <property type="match status" value="1"/>
</dbReference>
<feature type="region of interest" description="Disordered" evidence="4">
    <location>
        <begin position="523"/>
        <end position="562"/>
    </location>
</feature>
<dbReference type="PANTHER" id="PTHR38537:SF8">
    <property type="entry name" value="FILAMIN-A"/>
    <property type="match status" value="1"/>
</dbReference>
<reference evidence="6" key="1">
    <citation type="journal article" date="2015" name="PLoS Genet.">
        <title>Genome Sequence and Transcriptome Analyses of Chrysochromulina tobin: Metabolic Tools for Enhanced Algal Fitness in the Prominent Order Prymnesiales (Haptophyceae).</title>
        <authorList>
            <person name="Hovde B.T."/>
            <person name="Deodato C.R."/>
            <person name="Hunsperger H.M."/>
            <person name="Ryken S.A."/>
            <person name="Yost W."/>
            <person name="Jha R.K."/>
            <person name="Patterson J."/>
            <person name="Monnat R.J. Jr."/>
            <person name="Barlow S.B."/>
            <person name="Starkenburg S.R."/>
            <person name="Cattolico R.A."/>
        </authorList>
    </citation>
    <scope>NUCLEOTIDE SEQUENCE</scope>
    <source>
        <strain evidence="6">CCMP291</strain>
    </source>
</reference>